<feature type="repeat" description="NHL" evidence="2">
    <location>
        <begin position="78"/>
        <end position="121"/>
    </location>
</feature>
<evidence type="ECO:0000313" key="3">
    <source>
        <dbReference type="EMBL" id="AKV03628.1"/>
    </source>
</evidence>
<dbReference type="Proteomes" id="UP000064967">
    <property type="component" value="Chromosome"/>
</dbReference>
<evidence type="ECO:0008006" key="5">
    <source>
        <dbReference type="Google" id="ProtNLM"/>
    </source>
</evidence>
<evidence type="ECO:0000313" key="4">
    <source>
        <dbReference type="Proteomes" id="UP000064967"/>
    </source>
</evidence>
<gene>
    <name evidence="3" type="ORF">AKJ09_10291</name>
</gene>
<dbReference type="KEGG" id="llu:AKJ09_10291"/>
<dbReference type="PANTHER" id="PTHR24104">
    <property type="entry name" value="E3 UBIQUITIN-PROTEIN LIGASE NHLRC1-RELATED"/>
    <property type="match status" value="1"/>
</dbReference>
<dbReference type="GO" id="GO:0008270">
    <property type="term" value="F:zinc ion binding"/>
    <property type="evidence" value="ECO:0007669"/>
    <property type="project" value="UniProtKB-KW"/>
</dbReference>
<organism evidence="3 4">
    <name type="scientific">Labilithrix luteola</name>
    <dbReference type="NCBI Taxonomy" id="1391654"/>
    <lineage>
        <taxon>Bacteria</taxon>
        <taxon>Pseudomonadati</taxon>
        <taxon>Myxococcota</taxon>
        <taxon>Polyangia</taxon>
        <taxon>Polyangiales</taxon>
        <taxon>Labilitrichaceae</taxon>
        <taxon>Labilithrix</taxon>
    </lineage>
</organism>
<dbReference type="SUPFAM" id="SSF101898">
    <property type="entry name" value="NHL repeat"/>
    <property type="match status" value="1"/>
</dbReference>
<sequence>MGDLNGPVAAIWTDDTRLLVLELGNERLQAFDATGRSLGTLASTERGVDLALGGDGAIYVAESNAHRISVLSKDGRAQRTIGSFGTDGAGLNGPSSVALAADGALHVVDAGSASVKVFSASGRFTGSYGTSGNGRLVGPRAVRFDTEGRAWVADAFAGSVVVYDGEGTYLTRITARTIDGKPGVPYALCPLESGTMYVAVTAAG</sequence>
<dbReference type="InterPro" id="IPR050952">
    <property type="entry name" value="TRIM-NHL_E3_ligases"/>
</dbReference>
<evidence type="ECO:0000256" key="1">
    <source>
        <dbReference type="ARBA" id="ARBA00022737"/>
    </source>
</evidence>
<dbReference type="AlphaFoldDB" id="A0A0K1QD23"/>
<evidence type="ECO:0000256" key="2">
    <source>
        <dbReference type="PROSITE-ProRule" id="PRU00504"/>
    </source>
</evidence>
<dbReference type="InterPro" id="IPR001258">
    <property type="entry name" value="NHL_repeat"/>
</dbReference>
<dbReference type="PANTHER" id="PTHR24104:SF25">
    <property type="entry name" value="PROTEIN LIN-41"/>
    <property type="match status" value="1"/>
</dbReference>
<protein>
    <recommendedName>
        <fullName evidence="5">NHL repeat domain protein</fullName>
    </recommendedName>
</protein>
<keyword evidence="4" id="KW-1185">Reference proteome</keyword>
<dbReference type="InterPro" id="IPR011042">
    <property type="entry name" value="6-blade_b-propeller_TolB-like"/>
</dbReference>
<dbReference type="Gene3D" id="2.120.10.30">
    <property type="entry name" value="TolB, C-terminal domain"/>
    <property type="match status" value="1"/>
</dbReference>
<name>A0A0K1QD23_9BACT</name>
<dbReference type="PROSITE" id="PS51125">
    <property type="entry name" value="NHL"/>
    <property type="match status" value="1"/>
</dbReference>
<keyword evidence="1" id="KW-0677">Repeat</keyword>
<dbReference type="EMBL" id="CP012333">
    <property type="protein sequence ID" value="AKV03628.1"/>
    <property type="molecule type" value="Genomic_DNA"/>
</dbReference>
<dbReference type="CDD" id="cd05819">
    <property type="entry name" value="NHL"/>
    <property type="match status" value="1"/>
</dbReference>
<dbReference type="STRING" id="1391654.AKJ09_10291"/>
<proteinExistence type="predicted"/>
<reference evidence="3 4" key="1">
    <citation type="submission" date="2015-08" db="EMBL/GenBank/DDBJ databases">
        <authorList>
            <person name="Babu N.S."/>
            <person name="Beckwith C.J."/>
            <person name="Beseler K.G."/>
            <person name="Brison A."/>
            <person name="Carone J.V."/>
            <person name="Caskin T.P."/>
            <person name="Diamond M."/>
            <person name="Durham M.E."/>
            <person name="Foxe J.M."/>
            <person name="Go M."/>
            <person name="Henderson B.A."/>
            <person name="Jones I.B."/>
            <person name="McGettigan J.A."/>
            <person name="Micheletti S.J."/>
            <person name="Nasrallah M.E."/>
            <person name="Ortiz D."/>
            <person name="Piller C.R."/>
            <person name="Privatt S.R."/>
            <person name="Schneider S.L."/>
            <person name="Sharp S."/>
            <person name="Smith T.C."/>
            <person name="Stanton J.D."/>
            <person name="Ullery H.E."/>
            <person name="Wilson R.J."/>
            <person name="Serrano M.G."/>
            <person name="Buck G."/>
            <person name="Lee V."/>
            <person name="Wang Y."/>
            <person name="Carvalho R."/>
            <person name="Voegtly L."/>
            <person name="Shi R."/>
            <person name="Duckworth R."/>
            <person name="Johnson A."/>
            <person name="Loviza R."/>
            <person name="Walstead R."/>
            <person name="Shah Z."/>
            <person name="Kiflezghi M."/>
            <person name="Wade K."/>
            <person name="Ball S.L."/>
            <person name="Bradley K.W."/>
            <person name="Asai D.J."/>
            <person name="Bowman C.A."/>
            <person name="Russell D.A."/>
            <person name="Pope W.H."/>
            <person name="Jacobs-Sera D."/>
            <person name="Hendrix R.W."/>
            <person name="Hatfull G.F."/>
        </authorList>
    </citation>
    <scope>NUCLEOTIDE SEQUENCE [LARGE SCALE GENOMIC DNA]</scope>
    <source>
        <strain evidence="3 4">DSM 27648</strain>
    </source>
</reference>
<accession>A0A0K1QD23</accession>